<dbReference type="NCBIfam" id="NF007440">
    <property type="entry name" value="PRK09987.1"/>
    <property type="match status" value="1"/>
</dbReference>
<comment type="cofactor">
    <cofactor evidence="6">
        <name>Mg(2+)</name>
        <dbReference type="ChEBI" id="CHEBI:18420"/>
    </cofactor>
    <text evidence="6">Binds 1 Mg(2+) ion per monomer.</text>
</comment>
<evidence type="ECO:0000256" key="3">
    <source>
        <dbReference type="ARBA" id="ARBA00012929"/>
    </source>
</evidence>
<dbReference type="EMBL" id="NHOO01000017">
    <property type="protein sequence ID" value="OVE46520.1"/>
    <property type="molecule type" value="Genomic_DNA"/>
</dbReference>
<dbReference type="PANTHER" id="PTHR10491">
    <property type="entry name" value="DTDP-4-DEHYDRORHAMNOSE REDUCTASE"/>
    <property type="match status" value="1"/>
</dbReference>
<comment type="similarity">
    <text evidence="2 6">Belongs to the dTDP-4-dehydrorhamnose reductase family.</text>
</comment>
<gene>
    <name evidence="8" type="ORF">CBW21_17900</name>
</gene>
<dbReference type="EC" id="1.1.1.133" evidence="3 6"/>
<evidence type="ECO:0000256" key="4">
    <source>
        <dbReference type="ARBA" id="ARBA00017099"/>
    </source>
</evidence>
<comment type="catalytic activity">
    <reaction evidence="5 6">
        <text>dTDP-beta-L-rhamnose + NADP(+) = dTDP-4-dehydro-beta-L-rhamnose + NADPH + H(+)</text>
        <dbReference type="Rhea" id="RHEA:21796"/>
        <dbReference type="ChEBI" id="CHEBI:15378"/>
        <dbReference type="ChEBI" id="CHEBI:57510"/>
        <dbReference type="ChEBI" id="CHEBI:57783"/>
        <dbReference type="ChEBI" id="CHEBI:58349"/>
        <dbReference type="ChEBI" id="CHEBI:62830"/>
        <dbReference type="EC" id="1.1.1.133"/>
    </reaction>
</comment>
<keyword evidence="9" id="KW-1185">Reference proteome</keyword>
<evidence type="ECO:0000256" key="1">
    <source>
        <dbReference type="ARBA" id="ARBA00004781"/>
    </source>
</evidence>
<evidence type="ECO:0000259" key="7">
    <source>
        <dbReference type="Pfam" id="PF04321"/>
    </source>
</evidence>
<keyword evidence="6" id="KW-0560">Oxidoreductase</keyword>
<evidence type="ECO:0000256" key="5">
    <source>
        <dbReference type="ARBA" id="ARBA00048200"/>
    </source>
</evidence>
<dbReference type="PANTHER" id="PTHR10491:SF4">
    <property type="entry name" value="METHIONINE ADENOSYLTRANSFERASE 2 SUBUNIT BETA"/>
    <property type="match status" value="1"/>
</dbReference>
<dbReference type="InterPro" id="IPR005913">
    <property type="entry name" value="dTDP_dehydrorham_reduct"/>
</dbReference>
<protein>
    <recommendedName>
        <fullName evidence="4 6">dTDP-4-dehydrorhamnose reductase</fullName>
        <ecNumber evidence="3 6">1.1.1.133</ecNumber>
    </recommendedName>
</protein>
<evidence type="ECO:0000256" key="6">
    <source>
        <dbReference type="RuleBase" id="RU364082"/>
    </source>
</evidence>
<comment type="pathway">
    <text evidence="1 6">Carbohydrate biosynthesis; dTDP-L-rhamnose biosynthesis.</text>
</comment>
<dbReference type="Gene3D" id="3.90.25.10">
    <property type="entry name" value="UDP-galactose 4-epimerase, domain 1"/>
    <property type="match status" value="1"/>
</dbReference>
<accession>A0A202B595</accession>
<organism evidence="8 9">
    <name type="scientific">Chromobacterium violaceum</name>
    <dbReference type="NCBI Taxonomy" id="536"/>
    <lineage>
        <taxon>Bacteria</taxon>
        <taxon>Pseudomonadati</taxon>
        <taxon>Pseudomonadota</taxon>
        <taxon>Betaproteobacteria</taxon>
        <taxon>Neisseriales</taxon>
        <taxon>Chromobacteriaceae</taxon>
        <taxon>Chromobacterium</taxon>
    </lineage>
</organism>
<dbReference type="Gene3D" id="3.40.50.720">
    <property type="entry name" value="NAD(P)-binding Rossmann-like Domain"/>
    <property type="match status" value="1"/>
</dbReference>
<evidence type="ECO:0000313" key="8">
    <source>
        <dbReference type="EMBL" id="OVE46520.1"/>
    </source>
</evidence>
<evidence type="ECO:0000313" key="9">
    <source>
        <dbReference type="Proteomes" id="UP000196342"/>
    </source>
</evidence>
<dbReference type="RefSeq" id="WP_048405298.1">
    <property type="nucleotide sequence ID" value="NZ_LDUM01000028.1"/>
</dbReference>
<sequence>MMTMPRILITGKNGQVGHELLRALAPLGELIATDRRELDLTWDDARIEQALDQHGPDIIVNPAAYTAVDKAESDEATAHAVNACAVGVIARWTARHGALLVHYSTDYVFSGDGERPWREDDATGPQSVYGRSKLAGEEAIRHAAPRHLILRTSWVFGAHGANFLKTMLKLGQERDALKVVNDQIGAPASAAMIADVSAELIRRYLAAPSGFAFGTYHLAPRGETSWHGYASYLLQRAASYGLPLKIDPVNIQGIPSSDYPLPAKRPANSRLSCDKLKSAFGIELPEWRSGVDQVLAQLLPTYDSGAPARE</sequence>
<reference evidence="8 9" key="1">
    <citation type="submission" date="2017-05" db="EMBL/GenBank/DDBJ databases">
        <title>Chromobacterium violaceum GHPS1 isolated from Hydrocarbon polluted soil in French Guiana display an awesome secondary metabolite arsenal and a battery of drug and heavy-metal-resistance and detoxification of xenobiotics proteins.</title>
        <authorList>
            <person name="Belbahri L."/>
        </authorList>
    </citation>
    <scope>NUCLEOTIDE SEQUENCE [LARGE SCALE GENOMIC DNA]</scope>
    <source>
        <strain evidence="8 9">GHPS1</strain>
    </source>
</reference>
<dbReference type="GO" id="GO:0005829">
    <property type="term" value="C:cytosol"/>
    <property type="evidence" value="ECO:0007669"/>
    <property type="project" value="TreeGrafter"/>
</dbReference>
<dbReference type="NCBIfam" id="TIGR01214">
    <property type="entry name" value="rmlD"/>
    <property type="match status" value="1"/>
</dbReference>
<keyword evidence="6" id="KW-0521">NADP</keyword>
<proteinExistence type="inferred from homology"/>
<comment type="function">
    <text evidence="6">Catalyzes the reduction of dTDP-6-deoxy-L-lyxo-4-hexulose to yield dTDP-L-rhamnose.</text>
</comment>
<dbReference type="UniPathway" id="UPA00124"/>
<dbReference type="InterPro" id="IPR036291">
    <property type="entry name" value="NAD(P)-bd_dom_sf"/>
</dbReference>
<dbReference type="AlphaFoldDB" id="A0A202B595"/>
<feature type="domain" description="RmlD-like substrate binding" evidence="7">
    <location>
        <begin position="6"/>
        <end position="298"/>
    </location>
</feature>
<dbReference type="CDD" id="cd05254">
    <property type="entry name" value="dTDP_HR_like_SDR_e"/>
    <property type="match status" value="1"/>
</dbReference>
<dbReference type="Proteomes" id="UP000196342">
    <property type="component" value="Unassembled WGS sequence"/>
</dbReference>
<evidence type="ECO:0000256" key="2">
    <source>
        <dbReference type="ARBA" id="ARBA00010944"/>
    </source>
</evidence>
<dbReference type="SUPFAM" id="SSF51735">
    <property type="entry name" value="NAD(P)-binding Rossmann-fold domains"/>
    <property type="match status" value="1"/>
</dbReference>
<dbReference type="InterPro" id="IPR029903">
    <property type="entry name" value="RmlD-like-bd"/>
</dbReference>
<dbReference type="GO" id="GO:0008831">
    <property type="term" value="F:dTDP-4-dehydrorhamnose reductase activity"/>
    <property type="evidence" value="ECO:0007669"/>
    <property type="project" value="UniProtKB-EC"/>
</dbReference>
<name>A0A202B595_CHRVL</name>
<dbReference type="Pfam" id="PF04321">
    <property type="entry name" value="RmlD_sub_bind"/>
    <property type="match status" value="1"/>
</dbReference>
<dbReference type="GO" id="GO:0019305">
    <property type="term" value="P:dTDP-rhamnose biosynthetic process"/>
    <property type="evidence" value="ECO:0007669"/>
    <property type="project" value="UniProtKB-UniPathway"/>
</dbReference>
<comment type="caution">
    <text evidence="8">The sequence shown here is derived from an EMBL/GenBank/DDBJ whole genome shotgun (WGS) entry which is preliminary data.</text>
</comment>